<dbReference type="OrthoDB" id="5981117at2759"/>
<reference evidence="1" key="1">
    <citation type="submission" date="2023-01" db="EMBL/GenBank/DDBJ databases">
        <title>Genome assembly of the deep-sea coral Lophelia pertusa.</title>
        <authorList>
            <person name="Herrera S."/>
            <person name="Cordes E."/>
        </authorList>
    </citation>
    <scope>NUCLEOTIDE SEQUENCE</scope>
    <source>
        <strain evidence="1">USNM1676648</strain>
        <tissue evidence="1">Polyp</tissue>
    </source>
</reference>
<dbReference type="Proteomes" id="UP001163046">
    <property type="component" value="Unassembled WGS sequence"/>
</dbReference>
<gene>
    <name evidence="1" type="ORF">OS493_037533</name>
</gene>
<comment type="caution">
    <text evidence="1">The sequence shown here is derived from an EMBL/GenBank/DDBJ whole genome shotgun (WGS) entry which is preliminary data.</text>
</comment>
<name>A0A9W9ZIN4_9CNID</name>
<evidence type="ECO:0000313" key="2">
    <source>
        <dbReference type="Proteomes" id="UP001163046"/>
    </source>
</evidence>
<proteinExistence type="predicted"/>
<dbReference type="EMBL" id="MU825945">
    <property type="protein sequence ID" value="KAJ7382045.1"/>
    <property type="molecule type" value="Genomic_DNA"/>
</dbReference>
<keyword evidence="2" id="KW-1185">Reference proteome</keyword>
<dbReference type="AlphaFoldDB" id="A0A9W9ZIN4"/>
<organism evidence="1 2">
    <name type="scientific">Desmophyllum pertusum</name>
    <dbReference type="NCBI Taxonomy" id="174260"/>
    <lineage>
        <taxon>Eukaryota</taxon>
        <taxon>Metazoa</taxon>
        <taxon>Cnidaria</taxon>
        <taxon>Anthozoa</taxon>
        <taxon>Hexacorallia</taxon>
        <taxon>Scleractinia</taxon>
        <taxon>Caryophylliina</taxon>
        <taxon>Caryophylliidae</taxon>
        <taxon>Desmophyllum</taxon>
    </lineage>
</organism>
<protein>
    <submittedName>
        <fullName evidence="1">Uncharacterized protein</fullName>
    </submittedName>
</protein>
<accession>A0A9W9ZIN4</accession>
<sequence>MYRLADCEFTTLPSEKLIAVKDMSKAGHFQFEVDIDGCSDGLQLTQWSYRLNEPRWILGQPNSFRLNADRSRSHIWSLRWNTGLDAKYSGLILKFDLECSGLYISGAGCLLVKSKGNYTLSGMFYH</sequence>
<evidence type="ECO:0000313" key="1">
    <source>
        <dbReference type="EMBL" id="KAJ7382045.1"/>
    </source>
</evidence>